<evidence type="ECO:0000313" key="5">
    <source>
        <dbReference type="Proteomes" id="UP000217257"/>
    </source>
</evidence>
<dbReference type="PANTHER" id="PTHR46797:SF1">
    <property type="entry name" value="METHYLPHOSPHONATE SYNTHASE"/>
    <property type="match status" value="1"/>
</dbReference>
<protein>
    <submittedName>
        <fullName evidence="4">Transcriptional regulator</fullName>
    </submittedName>
</protein>
<dbReference type="Gene3D" id="1.10.260.40">
    <property type="entry name" value="lambda repressor-like DNA-binding domains"/>
    <property type="match status" value="1"/>
</dbReference>
<dbReference type="GO" id="GO:0003700">
    <property type="term" value="F:DNA-binding transcription factor activity"/>
    <property type="evidence" value="ECO:0007669"/>
    <property type="project" value="TreeGrafter"/>
</dbReference>
<dbReference type="InterPro" id="IPR001387">
    <property type="entry name" value="Cro/C1-type_HTH"/>
</dbReference>
<proteinExistence type="predicted"/>
<dbReference type="PROSITE" id="PS50943">
    <property type="entry name" value="HTH_CROC1"/>
    <property type="match status" value="1"/>
</dbReference>
<name>A0A250JKE9_9BACT</name>
<organism evidence="4 5">
    <name type="scientific">Cystobacter fuscus</name>
    <dbReference type="NCBI Taxonomy" id="43"/>
    <lineage>
        <taxon>Bacteria</taxon>
        <taxon>Pseudomonadati</taxon>
        <taxon>Myxococcota</taxon>
        <taxon>Myxococcia</taxon>
        <taxon>Myxococcales</taxon>
        <taxon>Cystobacterineae</taxon>
        <taxon>Archangiaceae</taxon>
        <taxon>Cystobacter</taxon>
    </lineage>
</organism>
<dbReference type="SMART" id="SM00530">
    <property type="entry name" value="HTH_XRE"/>
    <property type="match status" value="1"/>
</dbReference>
<evidence type="ECO:0000256" key="2">
    <source>
        <dbReference type="SAM" id="MobiDB-lite"/>
    </source>
</evidence>
<reference evidence="4 5" key="1">
    <citation type="submission" date="2017-06" db="EMBL/GenBank/DDBJ databases">
        <title>Sequencing and comparative analysis of myxobacterial genomes.</title>
        <authorList>
            <person name="Rupp O."/>
            <person name="Goesmann A."/>
            <person name="Sogaard-Andersen L."/>
        </authorList>
    </citation>
    <scope>NUCLEOTIDE SEQUENCE [LARGE SCALE GENOMIC DNA]</scope>
    <source>
        <strain evidence="4 5">DSM 52655</strain>
    </source>
</reference>
<dbReference type="GO" id="GO:0005829">
    <property type="term" value="C:cytosol"/>
    <property type="evidence" value="ECO:0007669"/>
    <property type="project" value="TreeGrafter"/>
</dbReference>
<keyword evidence="1" id="KW-0238">DNA-binding</keyword>
<dbReference type="InterPro" id="IPR050807">
    <property type="entry name" value="TransReg_Diox_bact_type"/>
</dbReference>
<evidence type="ECO:0000259" key="3">
    <source>
        <dbReference type="PROSITE" id="PS50943"/>
    </source>
</evidence>
<feature type="domain" description="HTH cro/C1-type" evidence="3">
    <location>
        <begin position="20"/>
        <end position="74"/>
    </location>
</feature>
<feature type="region of interest" description="Disordered" evidence="2">
    <location>
        <begin position="111"/>
        <end position="136"/>
    </location>
</feature>
<dbReference type="EMBL" id="CP022098">
    <property type="protein sequence ID" value="ATB44354.1"/>
    <property type="molecule type" value="Genomic_DNA"/>
</dbReference>
<feature type="compositionally biased region" description="Polar residues" evidence="2">
    <location>
        <begin position="111"/>
        <end position="123"/>
    </location>
</feature>
<evidence type="ECO:0000313" key="4">
    <source>
        <dbReference type="EMBL" id="ATB44354.1"/>
    </source>
</evidence>
<accession>A0A250JKE9</accession>
<evidence type="ECO:0000256" key="1">
    <source>
        <dbReference type="ARBA" id="ARBA00023125"/>
    </source>
</evidence>
<dbReference type="KEGG" id="cfus:CYFUS_009841"/>
<dbReference type="PANTHER" id="PTHR46797">
    <property type="entry name" value="HTH-TYPE TRANSCRIPTIONAL REGULATOR"/>
    <property type="match status" value="1"/>
</dbReference>
<dbReference type="CDD" id="cd00093">
    <property type="entry name" value="HTH_XRE"/>
    <property type="match status" value="1"/>
</dbReference>
<dbReference type="AlphaFoldDB" id="A0A250JKE9"/>
<dbReference type="GO" id="GO:0003677">
    <property type="term" value="F:DNA binding"/>
    <property type="evidence" value="ECO:0007669"/>
    <property type="project" value="UniProtKB-KW"/>
</dbReference>
<dbReference type="SUPFAM" id="SSF47413">
    <property type="entry name" value="lambda repressor-like DNA-binding domains"/>
    <property type="match status" value="1"/>
</dbReference>
<dbReference type="Proteomes" id="UP000217257">
    <property type="component" value="Chromosome"/>
</dbReference>
<sequence>MPRLPVRVERPLVRALGARLHAVRVRAALTQAQVARRVGLAPAEYGRIERGERLPSIPALRRLCLELGIDSDELLGLGASSPQLRRLVQAVRRLSASQLRMLHLLAESLQPPSRGQALSTSARASGEAPLARRPGT</sequence>
<dbReference type="InterPro" id="IPR010982">
    <property type="entry name" value="Lambda_DNA-bd_dom_sf"/>
</dbReference>
<dbReference type="Pfam" id="PF13560">
    <property type="entry name" value="HTH_31"/>
    <property type="match status" value="1"/>
</dbReference>
<gene>
    <name evidence="4" type="ORF">CYFUS_009841</name>
</gene>